<accession>A0A016WK47</accession>
<dbReference type="OrthoDB" id="5846103at2759"/>
<feature type="transmembrane region" description="Helical" evidence="2">
    <location>
        <begin position="21"/>
        <end position="43"/>
    </location>
</feature>
<comment type="caution">
    <text evidence="3">The sequence shown here is derived from an EMBL/GenBank/DDBJ whole genome shotgun (WGS) entry which is preliminary data.</text>
</comment>
<evidence type="ECO:0000256" key="1">
    <source>
        <dbReference type="SAM" id="MobiDB-lite"/>
    </source>
</evidence>
<keyword evidence="4" id="KW-1185">Reference proteome</keyword>
<evidence type="ECO:0000313" key="4">
    <source>
        <dbReference type="Proteomes" id="UP000024635"/>
    </source>
</evidence>
<name>A0A016WK47_9BILA</name>
<dbReference type="Proteomes" id="UP000024635">
    <property type="component" value="Unassembled WGS sequence"/>
</dbReference>
<proteinExistence type="predicted"/>
<sequence length="237" mass="26093">MASGKKPKGSSSSQKASNKKGGLSWTTLVFISAVIAVISYLTYTEFFSNRPLRRLLPRITGLGVDNAADGSPPSTPTVCSHYFVVSTGWYFGTVLVEKIDGFHSVAAAESRRDLLDPLPWSTLFPLTVLVQKIDAFRECRIVAGPGLGIRREHALVKMGVLFLLPQFCSCDATKPQAQSIYPFDEDCSSRYEWLDHQSLISLLARLFPSLYRENGDHIALTHISVCAQGILDHLSSE</sequence>
<keyword evidence="2" id="KW-0472">Membrane</keyword>
<evidence type="ECO:0000256" key="2">
    <source>
        <dbReference type="SAM" id="Phobius"/>
    </source>
</evidence>
<keyword evidence="2" id="KW-1133">Transmembrane helix</keyword>
<gene>
    <name evidence="3" type="primary">Acey_s0635.g924</name>
    <name evidence="3" type="ORF">Y032_0635g924</name>
</gene>
<reference evidence="4" key="1">
    <citation type="journal article" date="2015" name="Nat. Genet.">
        <title>The genome and transcriptome of the zoonotic hookworm Ancylostoma ceylanicum identify infection-specific gene families.</title>
        <authorList>
            <person name="Schwarz E.M."/>
            <person name="Hu Y."/>
            <person name="Antoshechkin I."/>
            <person name="Miller M.M."/>
            <person name="Sternberg P.W."/>
            <person name="Aroian R.V."/>
        </authorList>
    </citation>
    <scope>NUCLEOTIDE SEQUENCE</scope>
    <source>
        <strain evidence="4">HY135</strain>
    </source>
</reference>
<feature type="compositionally biased region" description="Low complexity" evidence="1">
    <location>
        <begin position="9"/>
        <end position="20"/>
    </location>
</feature>
<keyword evidence="2" id="KW-0812">Transmembrane</keyword>
<dbReference type="AlphaFoldDB" id="A0A016WK47"/>
<organism evidence="3 4">
    <name type="scientific">Ancylostoma ceylanicum</name>
    <dbReference type="NCBI Taxonomy" id="53326"/>
    <lineage>
        <taxon>Eukaryota</taxon>
        <taxon>Metazoa</taxon>
        <taxon>Ecdysozoa</taxon>
        <taxon>Nematoda</taxon>
        <taxon>Chromadorea</taxon>
        <taxon>Rhabditida</taxon>
        <taxon>Rhabditina</taxon>
        <taxon>Rhabditomorpha</taxon>
        <taxon>Strongyloidea</taxon>
        <taxon>Ancylostomatidae</taxon>
        <taxon>Ancylostomatinae</taxon>
        <taxon>Ancylostoma</taxon>
    </lineage>
</organism>
<feature type="region of interest" description="Disordered" evidence="1">
    <location>
        <begin position="1"/>
        <end position="20"/>
    </location>
</feature>
<evidence type="ECO:0000313" key="3">
    <source>
        <dbReference type="EMBL" id="EYC39966.1"/>
    </source>
</evidence>
<protein>
    <submittedName>
        <fullName evidence="3">Uncharacterized protein</fullName>
    </submittedName>
</protein>
<dbReference type="EMBL" id="JARK01000235">
    <property type="protein sequence ID" value="EYC39966.1"/>
    <property type="molecule type" value="Genomic_DNA"/>
</dbReference>